<dbReference type="RefSeq" id="WP_138487847.1">
    <property type="nucleotide sequence ID" value="NZ_JAFBWU010000036.1"/>
</dbReference>
<protein>
    <submittedName>
        <fullName evidence="2">Transposase</fullName>
    </submittedName>
</protein>
<dbReference type="InterPro" id="IPR010921">
    <property type="entry name" value="Trp_repressor/repl_initiator"/>
</dbReference>
<evidence type="ECO:0000313" key="2">
    <source>
        <dbReference type="EMBL" id="MBM2415245.1"/>
    </source>
</evidence>
<dbReference type="EMBL" id="JAFBXF010000038">
    <property type="protein sequence ID" value="MBM2419928.1"/>
    <property type="molecule type" value="Genomic_DNA"/>
</dbReference>
<comment type="similarity">
    <text evidence="1">Belongs to the transposase 8 family.</text>
</comment>
<evidence type="ECO:0000256" key="1">
    <source>
        <dbReference type="ARBA" id="ARBA00009964"/>
    </source>
</evidence>
<dbReference type="AlphaFoldDB" id="A0A9Q2S260"/>
<dbReference type="PANTHER" id="PTHR37936:SF3">
    <property type="entry name" value="TRANSPOSASE INSC FOR INSERTION ELEMENT IS2A-RELATED"/>
    <property type="match status" value="1"/>
</dbReference>
<sequence length="80" mass="8925">MGPSGRRRWPEHVKAEIVLESYRTGASVADVARKHGVSAPQLHSWRRAAREGVLAMPDDDMLGLPLCPPWFSVQLRPNLP</sequence>
<dbReference type="Proteomes" id="UP000809440">
    <property type="component" value="Unassembled WGS sequence"/>
</dbReference>
<gene>
    <name evidence="2" type="ORF">JQX41_23330</name>
    <name evidence="3" type="ORF">JQX48_23415</name>
</gene>
<dbReference type="GO" id="GO:0004803">
    <property type="term" value="F:transposase activity"/>
    <property type="evidence" value="ECO:0007669"/>
    <property type="project" value="InterPro"/>
</dbReference>
<evidence type="ECO:0000313" key="3">
    <source>
        <dbReference type="EMBL" id="MBM2419928.1"/>
    </source>
</evidence>
<keyword evidence="5" id="KW-1185">Reference proteome</keyword>
<dbReference type="SUPFAM" id="SSF48295">
    <property type="entry name" value="TrpR-like"/>
    <property type="match status" value="1"/>
</dbReference>
<dbReference type="PANTHER" id="PTHR37936">
    <property type="entry name" value="TRANSPOSASE INSC FOR INSERTION ELEMENT IS2A-RELATED"/>
    <property type="match status" value="1"/>
</dbReference>
<dbReference type="Gene3D" id="1.10.10.10">
    <property type="entry name" value="Winged helix-like DNA-binding domain superfamily/Winged helix DNA-binding domain"/>
    <property type="match status" value="1"/>
</dbReference>
<reference evidence="2 5" key="1">
    <citation type="submission" date="2021-01" db="EMBL/GenBank/DDBJ databases">
        <title>Diatom-associated Roseobacters Show Island Model of Population Structure.</title>
        <authorList>
            <person name="Qu L."/>
            <person name="Feng X."/>
            <person name="Chen Y."/>
            <person name="Li L."/>
            <person name="Wang X."/>
            <person name="Hu Z."/>
            <person name="Wang H."/>
            <person name="Luo H."/>
        </authorList>
    </citation>
    <scope>NUCLEOTIDE SEQUENCE</scope>
    <source>
        <strain evidence="3 5">CC28-63</strain>
        <strain evidence="2">CC28-69</strain>
    </source>
</reference>
<dbReference type="Pfam" id="PF01527">
    <property type="entry name" value="HTH_Tnp_1"/>
    <property type="match status" value="1"/>
</dbReference>
<dbReference type="GO" id="GO:0043565">
    <property type="term" value="F:sequence-specific DNA binding"/>
    <property type="evidence" value="ECO:0007669"/>
    <property type="project" value="InterPro"/>
</dbReference>
<evidence type="ECO:0000313" key="4">
    <source>
        <dbReference type="Proteomes" id="UP000755667"/>
    </source>
</evidence>
<dbReference type="EMBL" id="JAFBXE010000037">
    <property type="protein sequence ID" value="MBM2415245.1"/>
    <property type="molecule type" value="Genomic_DNA"/>
</dbReference>
<dbReference type="Proteomes" id="UP000755667">
    <property type="component" value="Unassembled WGS sequence"/>
</dbReference>
<dbReference type="GO" id="GO:0006313">
    <property type="term" value="P:DNA transposition"/>
    <property type="evidence" value="ECO:0007669"/>
    <property type="project" value="InterPro"/>
</dbReference>
<proteinExistence type="inferred from homology"/>
<dbReference type="InterPro" id="IPR036388">
    <property type="entry name" value="WH-like_DNA-bd_sf"/>
</dbReference>
<comment type="caution">
    <text evidence="2">The sequence shown here is derived from an EMBL/GenBank/DDBJ whole genome shotgun (WGS) entry which is preliminary data.</text>
</comment>
<evidence type="ECO:0000313" key="5">
    <source>
        <dbReference type="Proteomes" id="UP000809440"/>
    </source>
</evidence>
<name>A0A9Q2S260_9RHOB</name>
<accession>A0A9Q2S260</accession>
<dbReference type="InterPro" id="IPR002514">
    <property type="entry name" value="Transposase_8"/>
</dbReference>
<organism evidence="2 4">
    <name type="scientific">Marivita cryptomonadis</name>
    <dbReference type="NCBI Taxonomy" id="505252"/>
    <lineage>
        <taxon>Bacteria</taxon>
        <taxon>Pseudomonadati</taxon>
        <taxon>Pseudomonadota</taxon>
        <taxon>Alphaproteobacteria</taxon>
        <taxon>Rhodobacterales</taxon>
        <taxon>Roseobacteraceae</taxon>
        <taxon>Marivita</taxon>
    </lineage>
</organism>